<dbReference type="GO" id="GO:0004359">
    <property type="term" value="F:glutaminase activity"/>
    <property type="evidence" value="ECO:0007669"/>
    <property type="project" value="UniProtKB-EC"/>
</dbReference>
<feature type="region of interest" description="Disordered" evidence="7">
    <location>
        <begin position="448"/>
        <end position="492"/>
    </location>
</feature>
<comment type="similarity">
    <text evidence="1">Belongs to the glutaminase family.</text>
</comment>
<feature type="domain" description="Glutaminase EF-hand" evidence="8">
    <location>
        <begin position="10"/>
        <end position="92"/>
    </location>
</feature>
<dbReference type="EC" id="3.5.1.2" evidence="2"/>
<gene>
    <name evidence="9" type="ORF">UY3_16663</name>
</gene>
<dbReference type="InterPro" id="IPR015868">
    <property type="entry name" value="Glutaminase"/>
</dbReference>
<dbReference type="Gene3D" id="1.10.238.210">
    <property type="match status" value="1"/>
</dbReference>
<feature type="compositionally biased region" description="Basic and acidic residues" evidence="7">
    <location>
        <begin position="448"/>
        <end position="464"/>
    </location>
</feature>
<keyword evidence="10" id="KW-1185">Reference proteome</keyword>
<dbReference type="InterPro" id="IPR012338">
    <property type="entry name" value="Beta-lactam/transpept-like"/>
</dbReference>
<organism evidence="9 10">
    <name type="scientific">Chelonia mydas</name>
    <name type="common">Green sea-turtle</name>
    <name type="synonym">Chelonia agassizi</name>
    <dbReference type="NCBI Taxonomy" id="8469"/>
    <lineage>
        <taxon>Eukaryota</taxon>
        <taxon>Metazoa</taxon>
        <taxon>Chordata</taxon>
        <taxon>Craniata</taxon>
        <taxon>Vertebrata</taxon>
        <taxon>Euteleostomi</taxon>
        <taxon>Archelosauria</taxon>
        <taxon>Testudinata</taxon>
        <taxon>Testudines</taxon>
        <taxon>Cryptodira</taxon>
        <taxon>Durocryptodira</taxon>
        <taxon>Americhelydia</taxon>
        <taxon>Chelonioidea</taxon>
        <taxon>Cheloniidae</taxon>
        <taxon>Chelonia</taxon>
    </lineage>
</organism>
<evidence type="ECO:0000256" key="3">
    <source>
        <dbReference type="ARBA" id="ARBA00022737"/>
    </source>
</evidence>
<dbReference type="FunFam" id="3.40.710.10:FF:000177">
    <property type="entry name" value="Glutaminase a"/>
    <property type="match status" value="1"/>
</dbReference>
<reference evidence="10" key="1">
    <citation type="journal article" date="2013" name="Nat. Genet.">
        <title>The draft genomes of soft-shell turtle and green sea turtle yield insights into the development and evolution of the turtle-specific body plan.</title>
        <authorList>
            <person name="Wang Z."/>
            <person name="Pascual-Anaya J."/>
            <person name="Zadissa A."/>
            <person name="Li W."/>
            <person name="Niimura Y."/>
            <person name="Huang Z."/>
            <person name="Li C."/>
            <person name="White S."/>
            <person name="Xiong Z."/>
            <person name="Fang D."/>
            <person name="Wang B."/>
            <person name="Ming Y."/>
            <person name="Chen Y."/>
            <person name="Zheng Y."/>
            <person name="Kuraku S."/>
            <person name="Pignatelli M."/>
            <person name="Herrero J."/>
            <person name="Beal K."/>
            <person name="Nozawa M."/>
            <person name="Li Q."/>
            <person name="Wang J."/>
            <person name="Zhang H."/>
            <person name="Yu L."/>
            <person name="Shigenobu S."/>
            <person name="Wang J."/>
            <person name="Liu J."/>
            <person name="Flicek P."/>
            <person name="Searle S."/>
            <person name="Wang J."/>
            <person name="Kuratani S."/>
            <person name="Yin Y."/>
            <person name="Aken B."/>
            <person name="Zhang G."/>
            <person name="Irie N."/>
        </authorList>
    </citation>
    <scope>NUCLEOTIDE SEQUENCE [LARGE SCALE GENOMIC DNA]</scope>
</reference>
<dbReference type="Proteomes" id="UP000031443">
    <property type="component" value="Unassembled WGS sequence"/>
</dbReference>
<keyword evidence="4" id="KW-0378">Hydrolase</keyword>
<dbReference type="Pfam" id="PF17959">
    <property type="entry name" value="EF-hand_14"/>
    <property type="match status" value="1"/>
</dbReference>
<keyword evidence="3" id="KW-0677">Repeat</keyword>
<dbReference type="Gene3D" id="3.40.710.10">
    <property type="entry name" value="DD-peptidase/beta-lactamase superfamily"/>
    <property type="match status" value="1"/>
</dbReference>
<keyword evidence="5" id="KW-0040">ANK repeat</keyword>
<dbReference type="AlphaFoldDB" id="M7ATI5"/>
<dbReference type="Pfam" id="PF04960">
    <property type="entry name" value="Glutaminase"/>
    <property type="match status" value="2"/>
</dbReference>
<evidence type="ECO:0000256" key="2">
    <source>
        <dbReference type="ARBA" id="ARBA00012918"/>
    </source>
</evidence>
<dbReference type="GO" id="GO:0006537">
    <property type="term" value="P:glutamate biosynthetic process"/>
    <property type="evidence" value="ECO:0007669"/>
    <property type="project" value="TreeGrafter"/>
</dbReference>
<evidence type="ECO:0000256" key="1">
    <source>
        <dbReference type="ARBA" id="ARBA00011076"/>
    </source>
</evidence>
<evidence type="ECO:0000256" key="4">
    <source>
        <dbReference type="ARBA" id="ARBA00022801"/>
    </source>
</evidence>
<evidence type="ECO:0000313" key="9">
    <source>
        <dbReference type="EMBL" id="EMP26240.1"/>
    </source>
</evidence>
<evidence type="ECO:0000313" key="10">
    <source>
        <dbReference type="Proteomes" id="UP000031443"/>
    </source>
</evidence>
<dbReference type="PANTHER" id="PTHR12544:SF49">
    <property type="entry name" value="GLUTAMINASE KIDNEY ISOFORM, MITOCHONDRIAL"/>
    <property type="match status" value="1"/>
</dbReference>
<evidence type="ECO:0000256" key="6">
    <source>
        <dbReference type="ARBA" id="ARBA00049534"/>
    </source>
</evidence>
<evidence type="ECO:0000256" key="7">
    <source>
        <dbReference type="SAM" id="MobiDB-lite"/>
    </source>
</evidence>
<sequence>MKQGLLPSLEDLLFYTIAEGQEKIPVHKFITALKSTGLRTSDPRLKECMDMLRLTLQTTSDGVMLDKDLFKKCVQSNIVLLTQAFRRKFVIPDFMSFTSHIDELYESAKKQSGGQVADYIPQLAKFSPDLWGVSLCTVDGQRHSVGDTKVPFCLQSCVKPLKYAVAVNDLGTEYVHRYVGKEPSGLRFNKLFLNEDDRPHNPMVNAGAIVITSLIKQGASNAEKFDYMMQFMNNMAGNEYVGFNNATNFTIAFSGGKFGAVGQDEGNSVEMVWLHRLASAQLVCATNEAMVLQTTASFTTQPCFILRAGPSCAVNKSGTVEKILCSIEVTCESASVMAATLANGGFCPITGERVLSPESVRNTLSLMHSCGMYDFSGQFAFHVGLPAKSGVAGGILLVVPNVMGLMCWSPPLDKMGNSVKGIHFCHDLVSLCNFHNYDNLRHFAKKLDPRREGGDQRSRCDKSTPKRFPVNSCTPPRRDAQAESMGERQQLTHRSENTTVLPPKLPLSAIPHSQPMGAAGGRCLEARAMHGAVCPPHSPGPQDMVPATSGSDLGLTVPQAPKGDYPEPIIAVIGYWSGNRIHQCHMGASAKDVTGAEGRGTVVHRTILAEAMVLGADVGNAKVGVHSLYLNVTMGPNFDFVTEGCVWDSILRLDKNLRGSPSPFHHRCGQCGGLMWGTPGAQTGVEANLSTGGACY</sequence>
<protein>
    <recommendedName>
        <fullName evidence="2">glutaminase</fullName>
        <ecNumber evidence="2">3.5.1.2</ecNumber>
    </recommendedName>
</protein>
<dbReference type="SUPFAM" id="SSF56601">
    <property type="entry name" value="beta-lactamase/transpeptidase-like"/>
    <property type="match status" value="2"/>
</dbReference>
<comment type="catalytic activity">
    <reaction evidence="6">
        <text>L-glutamine + H2O = L-glutamate + NH4(+)</text>
        <dbReference type="Rhea" id="RHEA:15889"/>
        <dbReference type="ChEBI" id="CHEBI:15377"/>
        <dbReference type="ChEBI" id="CHEBI:28938"/>
        <dbReference type="ChEBI" id="CHEBI:29985"/>
        <dbReference type="ChEBI" id="CHEBI:58359"/>
        <dbReference type="EC" id="3.5.1.2"/>
    </reaction>
</comment>
<evidence type="ECO:0000256" key="5">
    <source>
        <dbReference type="ARBA" id="ARBA00023043"/>
    </source>
</evidence>
<accession>M7ATI5</accession>
<dbReference type="PANTHER" id="PTHR12544">
    <property type="entry name" value="GLUTAMINASE"/>
    <property type="match status" value="1"/>
</dbReference>
<dbReference type="STRING" id="8469.M7ATI5"/>
<dbReference type="InterPro" id="IPR041541">
    <property type="entry name" value="Glutaminase_EF-hand"/>
</dbReference>
<evidence type="ECO:0000259" key="8">
    <source>
        <dbReference type="Pfam" id="PF17959"/>
    </source>
</evidence>
<dbReference type="GO" id="GO:0006543">
    <property type="term" value="P:L-glutamine catabolic process"/>
    <property type="evidence" value="ECO:0007669"/>
    <property type="project" value="TreeGrafter"/>
</dbReference>
<proteinExistence type="inferred from homology"/>
<name>M7ATI5_CHEMY</name>
<dbReference type="EMBL" id="KB581996">
    <property type="protein sequence ID" value="EMP26240.1"/>
    <property type="molecule type" value="Genomic_DNA"/>
</dbReference>
<dbReference type="FunFam" id="1.10.238.210:FF:000001">
    <property type="entry name" value="Glutaminase kidney isoform, mitochondrial"/>
    <property type="match status" value="1"/>
</dbReference>